<dbReference type="GO" id="GO:0004066">
    <property type="term" value="F:asparagine synthase (glutamine-hydrolyzing) activity"/>
    <property type="evidence" value="ECO:0007669"/>
    <property type="project" value="UniProtKB-EC"/>
</dbReference>
<comment type="pathway">
    <text evidence="1">Amino-acid biosynthesis; L-asparagine biosynthesis; L-asparagine from L-aspartate (L-Gln route): step 1/1.</text>
</comment>
<reference evidence="12" key="1">
    <citation type="submission" date="2011-11" db="EMBL/GenBank/DDBJ databases">
        <title>Complete sequence of Desulfosporosinus orientis DSM 765.</title>
        <authorList>
            <person name="Lucas S."/>
            <person name="Han J."/>
            <person name="Lapidus A."/>
            <person name="Cheng J.-F."/>
            <person name="Goodwin L."/>
            <person name="Pitluck S."/>
            <person name="Peters L."/>
            <person name="Ovchinnikova G."/>
            <person name="Teshima H."/>
            <person name="Detter J.C."/>
            <person name="Han C."/>
            <person name="Tapia R."/>
            <person name="Land M."/>
            <person name="Hauser L."/>
            <person name="Kyrpides N."/>
            <person name="Ivanova N."/>
            <person name="Pagani I."/>
            <person name="Pester M."/>
            <person name="Spring S."/>
            <person name="Ollivier B."/>
            <person name="Rattei T."/>
            <person name="Klenk H.-P."/>
            <person name="Wagner M."/>
            <person name="Loy A."/>
            <person name="Woyke T."/>
        </authorList>
    </citation>
    <scope>NUCLEOTIDE SEQUENCE [LARGE SCALE GENOMIC DNA]</scope>
    <source>
        <strain evidence="12">ATCC 19365 / DSM 765 / NCIMB 8382 / VKM B-1628</strain>
    </source>
</reference>
<keyword evidence="12" id="KW-1185">Reference proteome</keyword>
<dbReference type="GO" id="GO:0006529">
    <property type="term" value="P:asparagine biosynthetic process"/>
    <property type="evidence" value="ECO:0007669"/>
    <property type="project" value="UniProtKB-KW"/>
</dbReference>
<evidence type="ECO:0000256" key="4">
    <source>
        <dbReference type="ARBA" id="ARBA00022741"/>
    </source>
</evidence>
<accession>G7WJQ7</accession>
<dbReference type="SUPFAM" id="SSF56235">
    <property type="entry name" value="N-terminal nucleophile aminohydrolases (Ntn hydrolases)"/>
    <property type="match status" value="1"/>
</dbReference>
<dbReference type="Proteomes" id="UP000006346">
    <property type="component" value="Chromosome"/>
</dbReference>
<keyword evidence="6" id="KW-0061">Asparagine biosynthesis</keyword>
<evidence type="ECO:0000256" key="1">
    <source>
        <dbReference type="ARBA" id="ARBA00005187"/>
    </source>
</evidence>
<evidence type="ECO:0000259" key="10">
    <source>
        <dbReference type="PROSITE" id="PS51278"/>
    </source>
</evidence>
<keyword evidence="6" id="KW-0028">Amino-acid biosynthesis</keyword>
<name>G7WJQ7_DESOD</name>
<dbReference type="EMBL" id="CP003108">
    <property type="protein sequence ID" value="AET70494.1"/>
    <property type="molecule type" value="Genomic_DNA"/>
</dbReference>
<evidence type="ECO:0000313" key="11">
    <source>
        <dbReference type="EMBL" id="AET70494.1"/>
    </source>
</evidence>
<dbReference type="Pfam" id="PF00733">
    <property type="entry name" value="Asn_synthase"/>
    <property type="match status" value="1"/>
</dbReference>
<dbReference type="RefSeq" id="WP_014187298.1">
    <property type="nucleotide sequence ID" value="NC_016584.1"/>
</dbReference>
<dbReference type="InterPro" id="IPR033738">
    <property type="entry name" value="AsnB_N"/>
</dbReference>
<keyword evidence="5 9" id="KW-0067">ATP-binding</keyword>
<comment type="similarity">
    <text evidence="2">Belongs to the asparagine synthetase family.</text>
</comment>
<dbReference type="Pfam" id="PF13537">
    <property type="entry name" value="GATase_7"/>
    <property type="match status" value="1"/>
</dbReference>
<dbReference type="STRING" id="768706.Desor_5103"/>
<dbReference type="InterPro" id="IPR017932">
    <property type="entry name" value="GATase_2_dom"/>
</dbReference>
<dbReference type="SUPFAM" id="SSF52402">
    <property type="entry name" value="Adenine nucleotide alpha hydrolases-like"/>
    <property type="match status" value="1"/>
</dbReference>
<dbReference type="KEGG" id="dor:Desor_5103"/>
<dbReference type="eggNOG" id="COG0367">
    <property type="taxonomic scope" value="Bacteria"/>
</dbReference>
<keyword evidence="7" id="KW-0315">Glutamine amidotransferase</keyword>
<dbReference type="AlphaFoldDB" id="G7WJQ7"/>
<dbReference type="HOGENOM" id="CLU_014658_3_3_9"/>
<dbReference type="PANTHER" id="PTHR43284">
    <property type="entry name" value="ASPARAGINE SYNTHETASE (GLUTAMINE-HYDROLYZING)"/>
    <property type="match status" value="1"/>
</dbReference>
<reference evidence="11 12" key="2">
    <citation type="journal article" date="2012" name="J. Bacteriol.">
        <title>Complete genome sequences of Desulfosporosinus orientis DSM765T, Desulfosporosinus youngiae DSM17734T, Desulfosporosinus meridiei DSM13257T, and Desulfosporosinus acidiphilus DSM22704T.</title>
        <authorList>
            <person name="Pester M."/>
            <person name="Brambilla E."/>
            <person name="Alazard D."/>
            <person name="Rattei T."/>
            <person name="Weinmaier T."/>
            <person name="Han J."/>
            <person name="Lucas S."/>
            <person name="Lapidus A."/>
            <person name="Cheng J.F."/>
            <person name="Goodwin L."/>
            <person name="Pitluck S."/>
            <person name="Peters L."/>
            <person name="Ovchinnikova G."/>
            <person name="Teshima H."/>
            <person name="Detter J.C."/>
            <person name="Han C.S."/>
            <person name="Tapia R."/>
            <person name="Land M.L."/>
            <person name="Hauser L."/>
            <person name="Kyrpides N.C."/>
            <person name="Ivanova N.N."/>
            <person name="Pagani I."/>
            <person name="Huntmann M."/>
            <person name="Wei C.L."/>
            <person name="Davenport K.W."/>
            <person name="Daligault H."/>
            <person name="Chain P.S."/>
            <person name="Chen A."/>
            <person name="Mavromatis K."/>
            <person name="Markowitz V."/>
            <person name="Szeto E."/>
            <person name="Mikhailova N."/>
            <person name="Pati A."/>
            <person name="Wagner M."/>
            <person name="Woyke T."/>
            <person name="Ollivier B."/>
            <person name="Klenk H.P."/>
            <person name="Spring S."/>
            <person name="Loy A."/>
        </authorList>
    </citation>
    <scope>NUCLEOTIDE SEQUENCE [LARGE SCALE GENOMIC DNA]</scope>
    <source>
        <strain evidence="12">ATCC 19365 / DSM 765 / NCIMB 8382 / VKM B-1628</strain>
    </source>
</reference>
<dbReference type="PATRIC" id="fig|768706.3.peg.5197"/>
<feature type="domain" description="Glutamine amidotransferase type-2" evidence="10">
    <location>
        <begin position="5"/>
        <end position="217"/>
    </location>
</feature>
<dbReference type="EC" id="6.3.5.4" evidence="3"/>
<evidence type="ECO:0000256" key="6">
    <source>
        <dbReference type="ARBA" id="ARBA00022888"/>
    </source>
</evidence>
<dbReference type="InterPro" id="IPR001962">
    <property type="entry name" value="Asn_synthase"/>
</dbReference>
<feature type="binding site" evidence="9">
    <location>
        <position position="100"/>
    </location>
    <ligand>
        <name>L-glutamine</name>
        <dbReference type="ChEBI" id="CHEBI:58359"/>
    </ligand>
</feature>
<proteinExistence type="inferred from homology"/>
<dbReference type="InterPro" id="IPR006426">
    <property type="entry name" value="Asn_synth_AEB"/>
</dbReference>
<evidence type="ECO:0000256" key="8">
    <source>
        <dbReference type="ARBA" id="ARBA00048741"/>
    </source>
</evidence>
<organism evidence="11 12">
    <name type="scientific">Desulfosporosinus orientis (strain ATCC 19365 / DSM 765 / NCIMB 8382 / VKM B-1628 / Singapore I)</name>
    <name type="common">Desulfotomaculum orientis</name>
    <dbReference type="NCBI Taxonomy" id="768706"/>
    <lineage>
        <taxon>Bacteria</taxon>
        <taxon>Bacillati</taxon>
        <taxon>Bacillota</taxon>
        <taxon>Clostridia</taxon>
        <taxon>Eubacteriales</taxon>
        <taxon>Desulfitobacteriaceae</taxon>
        <taxon>Desulfosporosinus</taxon>
    </lineage>
</organism>
<dbReference type="PIRSF" id="PIRSF001589">
    <property type="entry name" value="Asn_synthetase_glu-h"/>
    <property type="match status" value="1"/>
</dbReference>
<evidence type="ECO:0000256" key="7">
    <source>
        <dbReference type="ARBA" id="ARBA00022962"/>
    </source>
</evidence>
<dbReference type="Gene3D" id="3.40.50.620">
    <property type="entry name" value="HUPs"/>
    <property type="match status" value="2"/>
</dbReference>
<dbReference type="InterPro" id="IPR029055">
    <property type="entry name" value="Ntn_hydrolases_N"/>
</dbReference>
<evidence type="ECO:0000256" key="3">
    <source>
        <dbReference type="ARBA" id="ARBA00012737"/>
    </source>
</evidence>
<protein>
    <recommendedName>
        <fullName evidence="3">asparagine synthase (glutamine-hydrolyzing)</fullName>
        <ecNumber evidence="3">6.3.5.4</ecNumber>
    </recommendedName>
</protein>
<dbReference type="InterPro" id="IPR051786">
    <property type="entry name" value="ASN_synthetase/amidase"/>
</dbReference>
<evidence type="ECO:0000256" key="9">
    <source>
        <dbReference type="PIRSR" id="PIRSR001589-2"/>
    </source>
</evidence>
<keyword evidence="4 9" id="KW-0547">Nucleotide-binding</keyword>
<dbReference type="CDD" id="cd00712">
    <property type="entry name" value="AsnB"/>
    <property type="match status" value="1"/>
</dbReference>
<dbReference type="InterPro" id="IPR014729">
    <property type="entry name" value="Rossmann-like_a/b/a_fold"/>
</dbReference>
<dbReference type="Gene3D" id="3.60.20.10">
    <property type="entry name" value="Glutamine Phosphoribosylpyrophosphate, subunit 1, domain 1"/>
    <property type="match status" value="1"/>
</dbReference>
<dbReference type="PROSITE" id="PS51278">
    <property type="entry name" value="GATASE_TYPE_2"/>
    <property type="match status" value="1"/>
</dbReference>
<evidence type="ECO:0000313" key="12">
    <source>
        <dbReference type="Proteomes" id="UP000006346"/>
    </source>
</evidence>
<dbReference type="OrthoDB" id="9763290at2"/>
<gene>
    <name evidence="11" type="ordered locus">Desor_5103</name>
</gene>
<evidence type="ECO:0000256" key="2">
    <source>
        <dbReference type="ARBA" id="ARBA00005752"/>
    </source>
</evidence>
<dbReference type="PANTHER" id="PTHR43284:SF1">
    <property type="entry name" value="ASPARAGINE SYNTHETASE"/>
    <property type="match status" value="1"/>
</dbReference>
<comment type="catalytic activity">
    <reaction evidence="8">
        <text>L-aspartate + L-glutamine + ATP + H2O = L-asparagine + L-glutamate + AMP + diphosphate + H(+)</text>
        <dbReference type="Rhea" id="RHEA:12228"/>
        <dbReference type="ChEBI" id="CHEBI:15377"/>
        <dbReference type="ChEBI" id="CHEBI:15378"/>
        <dbReference type="ChEBI" id="CHEBI:29985"/>
        <dbReference type="ChEBI" id="CHEBI:29991"/>
        <dbReference type="ChEBI" id="CHEBI:30616"/>
        <dbReference type="ChEBI" id="CHEBI:33019"/>
        <dbReference type="ChEBI" id="CHEBI:58048"/>
        <dbReference type="ChEBI" id="CHEBI:58359"/>
        <dbReference type="ChEBI" id="CHEBI:456215"/>
        <dbReference type="EC" id="6.3.5.4"/>
    </reaction>
</comment>
<evidence type="ECO:0000256" key="5">
    <source>
        <dbReference type="ARBA" id="ARBA00022840"/>
    </source>
</evidence>
<sequence length="658" mass="76009">MGAICGIYNRKNGPISEEICSNIMEIIQGFPHDTSHSWKNGSVFLGNTNVHITPEAENEELPKYDKPANIVLAADAIIDNRSELISILNLPYKETAMITDSDLILKAYLRWGTECSKYLIGDYAFAIWDNNKKELFCVRDHVGKRTFYFYMNKDIFAFCTIMKPLLIIKGNQSDLNQEWIANYLSLLEPLHELNITSTIYKDIVQLPPAHSISITKKGTKIKKYWDPLMVKKLKLNTDQEYEEAFRNVFFEAVNCRLRGNGNIGVMLSGGLDSGSLACIAAKNMAESGKVLKTYTSIPFPEYKNWLGNNSLADERDFVQSIIDRYNNIDFKFCDSKGINSYNSLNRLMNLLEHPFKFTANFFWMDNIASQCSKDGCSILLDGQSGNFTVSFGDLTSFVITMVRRGKWLTALQEIRSYSVVLNRNQMSVLKYFLVLMLPEKFTKKYRRVFRKRNNKNEQEPKAPINFKLSTCWKTDELLKKLKLGKYYTKNQSLYQIRKFIANSLLFSQAGEAETKLSLAYGIIKRDPTRDKRVIEFCMSLPAEQFVKDGIERSLIRRAMKGILPEKIRLNYRVRGTQSADWIQRLLPEWKELKNELLTMLENDALKRYIDLGVVEDSLKKIDELPKDEDYYEVLTFMNIIALGRFFSHNQYNPVNIII</sequence>
<dbReference type="GO" id="GO:0005524">
    <property type="term" value="F:ATP binding"/>
    <property type="evidence" value="ECO:0007669"/>
    <property type="project" value="UniProtKB-KW"/>
</dbReference>